<proteinExistence type="predicted"/>
<keyword evidence="2" id="KW-1185">Reference proteome</keyword>
<protein>
    <submittedName>
        <fullName evidence="1">DUF2935 domain-containing protein</fullName>
    </submittedName>
</protein>
<comment type="caution">
    <text evidence="1">The sequence shown here is derived from an EMBL/GenBank/DDBJ whole genome shotgun (WGS) entry which is preliminary data.</text>
</comment>
<dbReference type="Proteomes" id="UP001596044">
    <property type="component" value="Unassembled WGS sequence"/>
</dbReference>
<gene>
    <name evidence="1" type="ORF">ACFPOG_32270</name>
</gene>
<evidence type="ECO:0000313" key="1">
    <source>
        <dbReference type="EMBL" id="MFC5452888.1"/>
    </source>
</evidence>
<dbReference type="RefSeq" id="WP_270879457.1">
    <property type="nucleotide sequence ID" value="NZ_JAQFVF010000023.1"/>
</dbReference>
<dbReference type="SUPFAM" id="SSF158430">
    <property type="entry name" value="Bacillus cereus metalloprotein-like"/>
    <property type="match status" value="2"/>
</dbReference>
<dbReference type="InterPro" id="IPR021328">
    <property type="entry name" value="CotB-like"/>
</dbReference>
<dbReference type="EMBL" id="JBHSMJ010000065">
    <property type="protein sequence ID" value="MFC5452888.1"/>
    <property type="molecule type" value="Genomic_DNA"/>
</dbReference>
<accession>A0ABW0KJG9</accession>
<dbReference type="Pfam" id="PF11155">
    <property type="entry name" value="DUF2935"/>
    <property type="match status" value="2"/>
</dbReference>
<name>A0ABW0KJG9_9BACL</name>
<dbReference type="Gene3D" id="1.20.1260.120">
    <property type="entry name" value="Protein of unknown function DUF2935"/>
    <property type="match status" value="1"/>
</dbReference>
<organism evidence="1 2">
    <name type="scientific">Paenibacillus aestuarii</name>
    <dbReference type="NCBI Taxonomy" id="516965"/>
    <lineage>
        <taxon>Bacteria</taxon>
        <taxon>Bacillati</taxon>
        <taxon>Bacillota</taxon>
        <taxon>Bacilli</taxon>
        <taxon>Bacillales</taxon>
        <taxon>Paenibacillaceae</taxon>
        <taxon>Paenibacillus</taxon>
    </lineage>
</organism>
<reference evidence="2" key="1">
    <citation type="journal article" date="2019" name="Int. J. Syst. Evol. Microbiol.">
        <title>The Global Catalogue of Microorganisms (GCM) 10K type strain sequencing project: providing services to taxonomists for standard genome sequencing and annotation.</title>
        <authorList>
            <consortium name="The Broad Institute Genomics Platform"/>
            <consortium name="The Broad Institute Genome Sequencing Center for Infectious Disease"/>
            <person name="Wu L."/>
            <person name="Ma J."/>
        </authorList>
    </citation>
    <scope>NUCLEOTIDE SEQUENCE [LARGE SCALE GENOMIC DNA]</scope>
    <source>
        <strain evidence="2">KACC 11904</strain>
    </source>
</reference>
<evidence type="ECO:0000313" key="2">
    <source>
        <dbReference type="Proteomes" id="UP001596044"/>
    </source>
</evidence>
<sequence length="271" mass="31466">MSLLHVEPHSAQYEHQFWLQILGDHSRFIHSTLYPVETIDIQASGQFIRLFDDLLAQSRSLLDASQLWTLNHAAYHATVHLRAFKLNLLDRSLLGAVKIGISPSFFNHMVNELDEYVRILQELLAGRPVPQYPPLHYDLVWLTDAAFHSATIAKNLDFAERQFIAKSNGFEQHFNEFYLKAIELAGYLRTMRKDYPVFAKFHQDINLEMGLFMNFLNELKELDLSNELLSSMTPLLPDHLFREECYYLNKLAQLGEIPMKDCSPTTPRVDR</sequence>